<feature type="transmembrane region" description="Helical" evidence="6">
    <location>
        <begin position="157"/>
        <end position="174"/>
    </location>
</feature>
<evidence type="ECO:0000256" key="1">
    <source>
        <dbReference type="ARBA" id="ARBA00004651"/>
    </source>
</evidence>
<keyword evidence="5 6" id="KW-0472">Membrane</keyword>
<keyword evidence="3 6" id="KW-0812">Transmembrane</keyword>
<keyword evidence="8" id="KW-1185">Reference proteome</keyword>
<feature type="transmembrane region" description="Helical" evidence="6">
    <location>
        <begin position="116"/>
        <end position="136"/>
    </location>
</feature>
<dbReference type="Proteomes" id="UP000464577">
    <property type="component" value="Chromosome"/>
</dbReference>
<feature type="transmembrane region" description="Helical" evidence="6">
    <location>
        <begin position="38"/>
        <end position="58"/>
    </location>
</feature>
<dbReference type="InterPro" id="IPR002797">
    <property type="entry name" value="Polysacc_synth"/>
</dbReference>
<comment type="subcellular location">
    <subcellularLocation>
        <location evidence="1">Cell membrane</location>
        <topology evidence="1">Multi-pass membrane protein</topology>
    </subcellularLocation>
</comment>
<evidence type="ECO:0000256" key="6">
    <source>
        <dbReference type="SAM" id="Phobius"/>
    </source>
</evidence>
<keyword evidence="2" id="KW-1003">Cell membrane</keyword>
<dbReference type="Pfam" id="PF01943">
    <property type="entry name" value="Polysacc_synt"/>
    <property type="match status" value="1"/>
</dbReference>
<evidence type="ECO:0000313" key="7">
    <source>
        <dbReference type="EMBL" id="QHV94071.1"/>
    </source>
</evidence>
<reference evidence="7 8" key="1">
    <citation type="submission" date="2019-11" db="EMBL/GenBank/DDBJ databases">
        <title>Spirosoma endbachense sp. nov., isolated from a natural salt meadow.</title>
        <authorList>
            <person name="Rojas J."/>
            <person name="Ambika Manirajan B."/>
            <person name="Ratering S."/>
            <person name="Suarez C."/>
            <person name="Geissler-Plaum R."/>
            <person name="Schnell S."/>
        </authorList>
    </citation>
    <scope>NUCLEOTIDE SEQUENCE [LARGE SCALE GENOMIC DNA]</scope>
    <source>
        <strain evidence="7 8">I-24</strain>
    </source>
</reference>
<feature type="transmembrane region" description="Helical" evidence="6">
    <location>
        <begin position="305"/>
        <end position="327"/>
    </location>
</feature>
<feature type="transmembrane region" description="Helical" evidence="6">
    <location>
        <begin position="430"/>
        <end position="449"/>
    </location>
</feature>
<dbReference type="KEGG" id="senf:GJR95_03075"/>
<name>A0A6P1VLB6_9BACT</name>
<dbReference type="RefSeq" id="WP_162384492.1">
    <property type="nucleotide sequence ID" value="NZ_CP045997.1"/>
</dbReference>
<evidence type="ECO:0000256" key="3">
    <source>
        <dbReference type="ARBA" id="ARBA00022692"/>
    </source>
</evidence>
<feature type="transmembrane region" description="Helical" evidence="6">
    <location>
        <begin position="391"/>
        <end position="410"/>
    </location>
</feature>
<proteinExistence type="predicted"/>
<protein>
    <submittedName>
        <fullName evidence="7">Oligosaccharide flippase family protein</fullName>
    </submittedName>
</protein>
<dbReference type="AlphaFoldDB" id="A0A6P1VLB6"/>
<evidence type="ECO:0000313" key="8">
    <source>
        <dbReference type="Proteomes" id="UP000464577"/>
    </source>
</evidence>
<dbReference type="GO" id="GO:0005886">
    <property type="term" value="C:plasma membrane"/>
    <property type="evidence" value="ECO:0007669"/>
    <property type="project" value="UniProtKB-SubCell"/>
</dbReference>
<feature type="transmembrane region" description="Helical" evidence="6">
    <location>
        <begin position="79"/>
        <end position="104"/>
    </location>
</feature>
<feature type="transmembrane region" description="Helical" evidence="6">
    <location>
        <begin position="12"/>
        <end position="32"/>
    </location>
</feature>
<organism evidence="7 8">
    <name type="scientific">Spirosoma endbachense</name>
    <dbReference type="NCBI Taxonomy" id="2666025"/>
    <lineage>
        <taxon>Bacteria</taxon>
        <taxon>Pseudomonadati</taxon>
        <taxon>Bacteroidota</taxon>
        <taxon>Cytophagia</taxon>
        <taxon>Cytophagales</taxon>
        <taxon>Cytophagaceae</taxon>
        <taxon>Spirosoma</taxon>
    </lineage>
</organism>
<feature type="transmembrane region" description="Helical" evidence="6">
    <location>
        <begin position="333"/>
        <end position="356"/>
    </location>
</feature>
<evidence type="ECO:0000256" key="2">
    <source>
        <dbReference type="ARBA" id="ARBA00022475"/>
    </source>
</evidence>
<dbReference type="PANTHER" id="PTHR30250:SF11">
    <property type="entry name" value="O-ANTIGEN TRANSPORTER-RELATED"/>
    <property type="match status" value="1"/>
</dbReference>
<dbReference type="PANTHER" id="PTHR30250">
    <property type="entry name" value="PST FAMILY PREDICTED COLANIC ACID TRANSPORTER"/>
    <property type="match status" value="1"/>
</dbReference>
<feature type="transmembrane region" description="Helical" evidence="6">
    <location>
        <begin position="180"/>
        <end position="200"/>
    </location>
</feature>
<feature type="transmembrane region" description="Helical" evidence="6">
    <location>
        <begin position="455"/>
        <end position="474"/>
    </location>
</feature>
<sequence length="482" mass="53833">MKLLHKNSLSGVGQLVLTAGLTFFSIPVFIRVLGDEAYGAFSIVTLAGNLNIFANLGLNTALLKFLSVQGKSRESDYDIAVTLCLLILIMVPLSILAISCQQYILQGLLGLSDILYSQVASLYRCVVLANLIILLGQTFTTVLDSQQRMYLTNFYQLIYSILYWGGIIVVVSFGNGLPEVGLVILSASVIWFGLVVVAAWRTWGWLQLGGLQTVMIQIARKQVSFSSKVYAAGLLSMLFEPMTKVLVARLIGVREVGYLEIAYKVRSQLWSLVTKVTYPLYPKIAQENDLGRLSRLIGNYQTGMLLVMVPFLLFFVIALPDLLGFWLPSANRIVFVATVFIATTFTLNSLGIPPYYFLMSRHHVGKTVWAQLTNVVVNLLVSLLTYQLLGIYGFILSNSLAILSSLVLCLYYQKKYIGWIEIDIQQVRRLVTITTLVGGPAFLISSLLIEPWERIGLIMLSTLLVYFLLFRHSYKQLKSWGI</sequence>
<gene>
    <name evidence="7" type="ORF">GJR95_03075</name>
</gene>
<keyword evidence="4 6" id="KW-1133">Transmembrane helix</keyword>
<dbReference type="EMBL" id="CP045997">
    <property type="protein sequence ID" value="QHV94071.1"/>
    <property type="molecule type" value="Genomic_DNA"/>
</dbReference>
<accession>A0A6P1VLB6</accession>
<dbReference type="InterPro" id="IPR050833">
    <property type="entry name" value="Poly_Biosynth_Transport"/>
</dbReference>
<evidence type="ECO:0000256" key="4">
    <source>
        <dbReference type="ARBA" id="ARBA00022989"/>
    </source>
</evidence>
<evidence type="ECO:0000256" key="5">
    <source>
        <dbReference type="ARBA" id="ARBA00023136"/>
    </source>
</evidence>